<dbReference type="EMBL" id="BLXT01000992">
    <property type="protein sequence ID" value="GFN82516.1"/>
    <property type="molecule type" value="Genomic_DNA"/>
</dbReference>
<accession>A0AAV3YI45</accession>
<feature type="region of interest" description="Disordered" evidence="1">
    <location>
        <begin position="26"/>
        <end position="94"/>
    </location>
</feature>
<evidence type="ECO:0000313" key="3">
    <source>
        <dbReference type="Proteomes" id="UP000735302"/>
    </source>
</evidence>
<dbReference type="AlphaFoldDB" id="A0AAV3YI45"/>
<comment type="caution">
    <text evidence="2">The sequence shown here is derived from an EMBL/GenBank/DDBJ whole genome shotgun (WGS) entry which is preliminary data.</text>
</comment>
<organism evidence="2 3">
    <name type="scientific">Plakobranchus ocellatus</name>
    <dbReference type="NCBI Taxonomy" id="259542"/>
    <lineage>
        <taxon>Eukaryota</taxon>
        <taxon>Metazoa</taxon>
        <taxon>Spiralia</taxon>
        <taxon>Lophotrochozoa</taxon>
        <taxon>Mollusca</taxon>
        <taxon>Gastropoda</taxon>
        <taxon>Heterobranchia</taxon>
        <taxon>Euthyneura</taxon>
        <taxon>Panpulmonata</taxon>
        <taxon>Sacoglossa</taxon>
        <taxon>Placobranchoidea</taxon>
        <taxon>Plakobranchidae</taxon>
        <taxon>Plakobranchus</taxon>
    </lineage>
</organism>
<name>A0AAV3YI45_9GAST</name>
<keyword evidence="3" id="KW-1185">Reference proteome</keyword>
<reference evidence="2 3" key="1">
    <citation type="journal article" date="2021" name="Elife">
        <title>Chloroplast acquisition without the gene transfer in kleptoplastic sea slugs, Plakobranchus ocellatus.</title>
        <authorList>
            <person name="Maeda T."/>
            <person name="Takahashi S."/>
            <person name="Yoshida T."/>
            <person name="Shimamura S."/>
            <person name="Takaki Y."/>
            <person name="Nagai Y."/>
            <person name="Toyoda A."/>
            <person name="Suzuki Y."/>
            <person name="Arimoto A."/>
            <person name="Ishii H."/>
            <person name="Satoh N."/>
            <person name="Nishiyama T."/>
            <person name="Hasebe M."/>
            <person name="Maruyama T."/>
            <person name="Minagawa J."/>
            <person name="Obokata J."/>
            <person name="Shigenobu S."/>
        </authorList>
    </citation>
    <scope>NUCLEOTIDE SEQUENCE [LARGE SCALE GENOMIC DNA]</scope>
</reference>
<evidence type="ECO:0000313" key="2">
    <source>
        <dbReference type="EMBL" id="GFN82516.1"/>
    </source>
</evidence>
<dbReference type="Proteomes" id="UP000735302">
    <property type="component" value="Unassembled WGS sequence"/>
</dbReference>
<sequence length="206" mass="23203">MWAARSWKRCKTKKMVVEKAKIRTMTESFIQQSERPGVQQPRKLRVDEREAPSPDQSQGGHAHKTCPATPLKPQTKHGRNLMTHGHSLMPQSSRARRVRPRLLLACNCNNLVDSSCPNDNNYRGPIIISLPGHSDNMDGLWGEIARSRRPLTTSRDGTRYKLLGIPVKPVLSHRASVQILKSDIIILVKKHIVKALTTAGCFDDLY</sequence>
<proteinExistence type="predicted"/>
<evidence type="ECO:0000256" key="1">
    <source>
        <dbReference type="SAM" id="MobiDB-lite"/>
    </source>
</evidence>
<protein>
    <submittedName>
        <fullName evidence="2">Uncharacterized protein</fullName>
    </submittedName>
</protein>
<gene>
    <name evidence="2" type="ORF">PoB_000902200</name>
</gene>